<dbReference type="InterPro" id="IPR001114">
    <property type="entry name" value="Adenylosuccinate_synthetase"/>
</dbReference>
<evidence type="ECO:0000256" key="8">
    <source>
        <dbReference type="HAMAP-Rule" id="MF_00011"/>
    </source>
</evidence>
<dbReference type="SUPFAM" id="SSF52540">
    <property type="entry name" value="P-loop containing nucleoside triphosphate hydrolases"/>
    <property type="match status" value="1"/>
</dbReference>
<dbReference type="HAMAP" id="MF_00011">
    <property type="entry name" value="Adenylosucc_synth"/>
    <property type="match status" value="1"/>
</dbReference>
<comment type="cofactor">
    <cofactor evidence="8">
        <name>Mg(2+)</name>
        <dbReference type="ChEBI" id="CHEBI:18420"/>
    </cofactor>
    <text evidence="8">Binds 1 Mg(2+) ion per subunit.</text>
</comment>
<keyword evidence="12" id="KW-1185">Reference proteome</keyword>
<keyword evidence="2 8" id="KW-0436">Ligase</keyword>
<evidence type="ECO:0000256" key="4">
    <source>
        <dbReference type="ARBA" id="ARBA00022741"/>
    </source>
</evidence>
<evidence type="ECO:0000256" key="1">
    <source>
        <dbReference type="ARBA" id="ARBA00011738"/>
    </source>
</evidence>
<comment type="subunit">
    <text evidence="1 8">Homodimer.</text>
</comment>
<feature type="binding site" evidence="8">
    <location>
        <position position="40"/>
    </location>
    <ligand>
        <name>Mg(2+)</name>
        <dbReference type="ChEBI" id="CHEBI:18420"/>
    </ligand>
</feature>
<dbReference type="EMBL" id="CP034726">
    <property type="protein sequence ID" value="QBP18510.1"/>
    <property type="molecule type" value="Genomic_DNA"/>
</dbReference>
<feature type="binding site" description="in other chain" evidence="8">
    <location>
        <position position="127"/>
    </location>
    <ligand>
        <name>IMP</name>
        <dbReference type="ChEBI" id="CHEBI:58053"/>
        <note>ligand shared between dimeric partners</note>
    </ligand>
</feature>
<dbReference type="GO" id="GO:0000287">
    <property type="term" value="F:magnesium ion binding"/>
    <property type="evidence" value="ECO:0007669"/>
    <property type="project" value="UniProtKB-UniRule"/>
</dbReference>
<dbReference type="GO" id="GO:0005737">
    <property type="term" value="C:cytoplasm"/>
    <property type="evidence" value="ECO:0007669"/>
    <property type="project" value="UniProtKB-SubCell"/>
</dbReference>
<keyword evidence="5 8" id="KW-0658">Purine biosynthesis</keyword>
<reference evidence="12" key="1">
    <citation type="submission" date="2018-12" db="EMBL/GenBank/DDBJ databases">
        <title>A new species of lactobacillus.</title>
        <authorList>
            <person name="Jian Y."/>
            <person name="Xin L."/>
            <person name="Hong Z.J."/>
            <person name="Ming L.Z."/>
            <person name="Hong X.Z."/>
        </authorList>
    </citation>
    <scope>NUCLEOTIDE SEQUENCE [LARGE SCALE GENOMIC DNA]</scope>
    <source>
        <strain evidence="12">HSLZ-75</strain>
    </source>
</reference>
<dbReference type="InterPro" id="IPR042110">
    <property type="entry name" value="Adenylosuccinate_synth_dom2"/>
</dbReference>
<protein>
    <recommendedName>
        <fullName evidence="8 10">Adenylosuccinate synthetase</fullName>
        <shortName evidence="8">AMPSase</shortName>
        <shortName evidence="8">AdSS</shortName>
        <ecNumber evidence="8 10">6.3.4.4</ecNumber>
    </recommendedName>
    <alternativeName>
        <fullName evidence="8">IMP--aspartate ligase</fullName>
    </alternativeName>
</protein>
<feature type="binding site" evidence="8">
    <location>
        <begin position="297"/>
        <end position="303"/>
    </location>
    <ligand>
        <name>substrate</name>
    </ligand>
</feature>
<evidence type="ECO:0000256" key="5">
    <source>
        <dbReference type="ARBA" id="ARBA00022755"/>
    </source>
</evidence>
<dbReference type="PROSITE" id="PS00513">
    <property type="entry name" value="ADENYLOSUCCIN_SYN_2"/>
    <property type="match status" value="1"/>
</dbReference>
<evidence type="ECO:0000256" key="7">
    <source>
        <dbReference type="ARBA" id="ARBA00023134"/>
    </source>
</evidence>
<dbReference type="PROSITE" id="PS01266">
    <property type="entry name" value="ADENYLOSUCCIN_SYN_1"/>
    <property type="match status" value="1"/>
</dbReference>
<accession>A0A4P6ZMP7</accession>
<dbReference type="RefSeq" id="WP_133442069.1">
    <property type="nucleotide sequence ID" value="NZ_CP034726.1"/>
</dbReference>
<dbReference type="UniPathway" id="UPA00075">
    <property type="reaction ID" value="UER00335"/>
</dbReference>
<keyword evidence="4 8" id="KW-0547">Nucleotide-binding</keyword>
<feature type="binding site" description="in other chain" evidence="8">
    <location>
        <position position="301"/>
    </location>
    <ligand>
        <name>IMP</name>
        <dbReference type="ChEBI" id="CHEBI:58053"/>
        <note>ligand shared between dimeric partners</note>
    </ligand>
</feature>
<dbReference type="PANTHER" id="PTHR11846">
    <property type="entry name" value="ADENYLOSUCCINATE SYNTHETASE"/>
    <property type="match status" value="1"/>
</dbReference>
<dbReference type="EC" id="6.3.4.4" evidence="8 10"/>
<dbReference type="Gene3D" id="3.40.440.10">
    <property type="entry name" value="Adenylosuccinate Synthetase, subunit A, domain 1"/>
    <property type="match status" value="1"/>
</dbReference>
<evidence type="ECO:0000313" key="11">
    <source>
        <dbReference type="EMBL" id="QBP18510.1"/>
    </source>
</evidence>
<dbReference type="InterPro" id="IPR027417">
    <property type="entry name" value="P-loop_NTPase"/>
</dbReference>
<feature type="binding site" description="in other chain" evidence="8">
    <location>
        <begin position="38"/>
        <end position="41"/>
    </location>
    <ligand>
        <name>IMP</name>
        <dbReference type="ChEBI" id="CHEBI:58053"/>
        <note>ligand shared between dimeric partners</note>
    </ligand>
</feature>
<feature type="binding site" evidence="8">
    <location>
        <begin position="40"/>
        <end position="42"/>
    </location>
    <ligand>
        <name>GTP</name>
        <dbReference type="ChEBI" id="CHEBI:37565"/>
    </ligand>
</feature>
<evidence type="ECO:0000256" key="9">
    <source>
        <dbReference type="PROSITE-ProRule" id="PRU10134"/>
    </source>
</evidence>
<feature type="active site" description="Proton donor" evidence="8">
    <location>
        <position position="41"/>
    </location>
</feature>
<dbReference type="FunFam" id="3.90.170.10:FF:000001">
    <property type="entry name" value="Adenylosuccinate synthetase"/>
    <property type="match status" value="1"/>
</dbReference>
<dbReference type="GO" id="GO:0044208">
    <property type="term" value="P:'de novo' AMP biosynthetic process"/>
    <property type="evidence" value="ECO:0007669"/>
    <property type="project" value="UniProtKB-UniRule"/>
</dbReference>
<feature type="binding site" evidence="8">
    <location>
        <position position="141"/>
    </location>
    <ligand>
        <name>IMP</name>
        <dbReference type="ChEBI" id="CHEBI:58053"/>
        <note>ligand shared between dimeric partners</note>
    </ligand>
</feature>
<evidence type="ECO:0000313" key="12">
    <source>
        <dbReference type="Proteomes" id="UP000294321"/>
    </source>
</evidence>
<dbReference type="InterPro" id="IPR018220">
    <property type="entry name" value="Adenylosuccin_syn_GTP-bd"/>
</dbReference>
<keyword evidence="6 8" id="KW-0460">Magnesium</keyword>
<feature type="binding site" description="in other chain" evidence="8">
    <location>
        <position position="222"/>
    </location>
    <ligand>
        <name>IMP</name>
        <dbReference type="ChEBI" id="CHEBI:58053"/>
        <note>ligand shared between dimeric partners</note>
    </ligand>
</feature>
<keyword evidence="8" id="KW-0963">Cytoplasm</keyword>
<comment type="similarity">
    <text evidence="8 10">Belongs to the adenylosuccinate synthetase family.</text>
</comment>
<organism evidence="11 12">
    <name type="scientific">Acetilactobacillus jinshanensis</name>
    <dbReference type="NCBI Taxonomy" id="1720083"/>
    <lineage>
        <taxon>Bacteria</taxon>
        <taxon>Bacillati</taxon>
        <taxon>Bacillota</taxon>
        <taxon>Bacilli</taxon>
        <taxon>Lactobacillales</taxon>
        <taxon>Lactobacillaceae</taxon>
        <taxon>Acetilactobacillus</taxon>
    </lineage>
</organism>
<comment type="catalytic activity">
    <reaction evidence="8 10">
        <text>IMP + L-aspartate + GTP = N(6)-(1,2-dicarboxyethyl)-AMP + GDP + phosphate + 2 H(+)</text>
        <dbReference type="Rhea" id="RHEA:15753"/>
        <dbReference type="ChEBI" id="CHEBI:15378"/>
        <dbReference type="ChEBI" id="CHEBI:29991"/>
        <dbReference type="ChEBI" id="CHEBI:37565"/>
        <dbReference type="ChEBI" id="CHEBI:43474"/>
        <dbReference type="ChEBI" id="CHEBI:57567"/>
        <dbReference type="ChEBI" id="CHEBI:58053"/>
        <dbReference type="ChEBI" id="CHEBI:58189"/>
        <dbReference type="EC" id="6.3.4.4"/>
    </reaction>
</comment>
<dbReference type="InterPro" id="IPR042109">
    <property type="entry name" value="Adenylosuccinate_synth_dom1"/>
</dbReference>
<dbReference type="GO" id="GO:0046040">
    <property type="term" value="P:IMP metabolic process"/>
    <property type="evidence" value="ECO:0007669"/>
    <property type="project" value="TreeGrafter"/>
</dbReference>
<dbReference type="Proteomes" id="UP000294321">
    <property type="component" value="Chromosome"/>
</dbReference>
<dbReference type="SMART" id="SM00788">
    <property type="entry name" value="Adenylsucc_synt"/>
    <property type="match status" value="1"/>
</dbReference>
<dbReference type="GO" id="GO:0004019">
    <property type="term" value="F:adenylosuccinate synthase activity"/>
    <property type="evidence" value="ECO:0007669"/>
    <property type="project" value="UniProtKB-UniRule"/>
</dbReference>
<feature type="active site" evidence="9">
    <location>
        <position position="138"/>
    </location>
</feature>
<dbReference type="OrthoDB" id="9807553at2"/>
<feature type="active site" description="Proton acceptor" evidence="8">
    <location>
        <position position="13"/>
    </location>
</feature>
<feature type="binding site" evidence="8">
    <location>
        <position position="13"/>
    </location>
    <ligand>
        <name>Mg(2+)</name>
        <dbReference type="ChEBI" id="CHEBI:18420"/>
    </ligand>
</feature>
<dbReference type="NCBIfam" id="TIGR00184">
    <property type="entry name" value="purA"/>
    <property type="match status" value="1"/>
</dbReference>
<name>A0A4P6ZMP7_9LACO</name>
<evidence type="ECO:0000256" key="2">
    <source>
        <dbReference type="ARBA" id="ARBA00022598"/>
    </source>
</evidence>
<feature type="binding site" evidence="8">
    <location>
        <begin position="12"/>
        <end position="18"/>
    </location>
    <ligand>
        <name>GTP</name>
        <dbReference type="ChEBI" id="CHEBI:37565"/>
    </ligand>
</feature>
<dbReference type="Pfam" id="PF00709">
    <property type="entry name" value="Adenylsucc_synt"/>
    <property type="match status" value="1"/>
</dbReference>
<evidence type="ECO:0000256" key="10">
    <source>
        <dbReference type="RuleBase" id="RU000520"/>
    </source>
</evidence>
<comment type="function">
    <text evidence="8">Plays an important role in the de novo pathway of purine nucleotide biosynthesis. Catalyzes the first committed step in the biosynthesis of AMP from IMP.</text>
</comment>
<dbReference type="FunFam" id="1.10.300.10:FF:000001">
    <property type="entry name" value="Adenylosuccinate synthetase"/>
    <property type="match status" value="1"/>
</dbReference>
<feature type="binding site" evidence="8">
    <location>
        <position position="303"/>
    </location>
    <ligand>
        <name>GTP</name>
        <dbReference type="ChEBI" id="CHEBI:37565"/>
    </ligand>
</feature>
<dbReference type="InterPro" id="IPR033128">
    <property type="entry name" value="Adenylosuccin_syn_Lys_AS"/>
</dbReference>
<dbReference type="InterPro" id="IPR042111">
    <property type="entry name" value="Adenylosuccinate_synth_dom3"/>
</dbReference>
<dbReference type="Gene3D" id="3.90.170.10">
    <property type="entry name" value="Adenylosuccinate Synthetase, subunit A, domain 3"/>
    <property type="match status" value="1"/>
</dbReference>
<evidence type="ECO:0000256" key="6">
    <source>
        <dbReference type="ARBA" id="ARBA00022842"/>
    </source>
</evidence>
<dbReference type="AlphaFoldDB" id="A0A4P6ZMP7"/>
<feature type="binding site" description="in other chain" evidence="8">
    <location>
        <begin position="13"/>
        <end position="16"/>
    </location>
    <ligand>
        <name>IMP</name>
        <dbReference type="ChEBI" id="CHEBI:58053"/>
        <note>ligand shared between dimeric partners</note>
    </ligand>
</feature>
<feature type="binding site" evidence="8">
    <location>
        <begin position="411"/>
        <end position="413"/>
    </location>
    <ligand>
        <name>GTP</name>
        <dbReference type="ChEBI" id="CHEBI:37565"/>
    </ligand>
</feature>
<dbReference type="Gene3D" id="1.10.300.10">
    <property type="entry name" value="Adenylosuccinate Synthetase, subunit A, domain 2"/>
    <property type="match status" value="1"/>
</dbReference>
<dbReference type="PANTHER" id="PTHR11846:SF0">
    <property type="entry name" value="ADENYLOSUCCINATE SYNTHETASE"/>
    <property type="match status" value="1"/>
</dbReference>
<comment type="subcellular location">
    <subcellularLocation>
        <location evidence="8">Cytoplasm</location>
    </subcellularLocation>
</comment>
<keyword evidence="3 8" id="KW-0479">Metal-binding</keyword>
<dbReference type="NCBIfam" id="NF002223">
    <property type="entry name" value="PRK01117.1"/>
    <property type="match status" value="1"/>
</dbReference>
<dbReference type="CDD" id="cd03108">
    <property type="entry name" value="AdSS"/>
    <property type="match status" value="1"/>
</dbReference>
<proteinExistence type="inferred from homology"/>
<feature type="binding site" evidence="8">
    <location>
        <begin position="329"/>
        <end position="331"/>
    </location>
    <ligand>
        <name>GTP</name>
        <dbReference type="ChEBI" id="CHEBI:37565"/>
    </ligand>
</feature>
<dbReference type="KEGG" id="lji:ELX58_05050"/>
<feature type="binding site" description="in other chain" evidence="8">
    <location>
        <position position="237"/>
    </location>
    <ligand>
        <name>IMP</name>
        <dbReference type="ChEBI" id="CHEBI:58053"/>
        <note>ligand shared between dimeric partners</note>
    </ligand>
</feature>
<comment type="pathway">
    <text evidence="8 10">Purine metabolism; AMP biosynthesis via de novo pathway; AMP from IMP: step 1/2.</text>
</comment>
<keyword evidence="7 8" id="KW-0342">GTP-binding</keyword>
<sequence length="431" mass="47608">MSSIVVIGSQWGDEGKGKITDFLSSKANIIARFSGGDNAGHTIATNGKHIHLSLIPSGVLYPDKLGVLGNGMVINPKSLLHEIHYLRQNGIPVHNLRISNRAQVLMPYHILFDHLQESLKGQKIGTTGKGIGPAYMDKLERIGIRMADLIDKPVFAQKLKQALKIKNIILTKVFNRKPLDFDSMFKEYYHYGQIIKPFVCDTSYLINHALDEGKHVLFEGAQGSMLDIDHGTYPFVTSSNTVAGNAAVGSGIGPNRINRIVGVCKAYTSRVGDGPFPTELHNQVSDHIRHAAHEYGVVTGRPRRLGWLDIVVLKHAVRISGITDLSLNCLDALSGIGDIKVCVGYRYHGKRIDNYPANNRVLEECQPIYKVFPGWDEDITCCTTVAELPKNARNYLESVSKMVGVPLDTFAVGASRDHTHILKNVWQEADK</sequence>
<dbReference type="GO" id="GO:0005525">
    <property type="term" value="F:GTP binding"/>
    <property type="evidence" value="ECO:0007669"/>
    <property type="project" value="UniProtKB-UniRule"/>
</dbReference>
<gene>
    <name evidence="8" type="primary">purA</name>
    <name evidence="11" type="ORF">ELX58_05050</name>
</gene>
<evidence type="ECO:0000256" key="3">
    <source>
        <dbReference type="ARBA" id="ARBA00022723"/>
    </source>
</evidence>